<dbReference type="PATRIC" id="fig|1121307.3.peg.1818"/>
<name>A0A0J8D812_CLOCY</name>
<keyword evidence="4" id="KW-1003">Cell membrane</keyword>
<evidence type="ECO:0000256" key="3">
    <source>
        <dbReference type="ARBA" id="ARBA00022448"/>
    </source>
</evidence>
<dbReference type="InterPro" id="IPR011606">
    <property type="entry name" value="Brnchd-chn_aa_trnsp_permease"/>
</dbReference>
<keyword evidence="3" id="KW-0813">Transport</keyword>
<protein>
    <submittedName>
        <fullName evidence="9">AzlC family protein</fullName>
    </submittedName>
</protein>
<evidence type="ECO:0000256" key="5">
    <source>
        <dbReference type="ARBA" id="ARBA00022692"/>
    </source>
</evidence>
<feature type="transmembrane region" description="Helical" evidence="8">
    <location>
        <begin position="188"/>
        <end position="208"/>
    </location>
</feature>
<dbReference type="GO" id="GO:1903785">
    <property type="term" value="P:L-valine transmembrane transport"/>
    <property type="evidence" value="ECO:0007669"/>
    <property type="project" value="TreeGrafter"/>
</dbReference>
<dbReference type="EMBL" id="LFVU01000024">
    <property type="protein sequence ID" value="KMT22190.1"/>
    <property type="molecule type" value="Genomic_DNA"/>
</dbReference>
<dbReference type="OrthoDB" id="3177005at2"/>
<accession>A0A0J8D812</accession>
<comment type="similarity">
    <text evidence="2">Belongs to the AzlC family.</text>
</comment>
<keyword evidence="10" id="KW-1185">Reference proteome</keyword>
<keyword evidence="6 8" id="KW-1133">Transmembrane helix</keyword>
<dbReference type="STRING" id="1121307.CLCY_4c01630"/>
<keyword evidence="5 8" id="KW-0812">Transmembrane</keyword>
<dbReference type="PANTHER" id="PTHR34979:SF1">
    <property type="entry name" value="INNER MEMBRANE PROTEIN YGAZ"/>
    <property type="match status" value="1"/>
</dbReference>
<comment type="caution">
    <text evidence="9">The sequence shown here is derived from an EMBL/GenBank/DDBJ whole genome shotgun (WGS) entry which is preliminary data.</text>
</comment>
<feature type="transmembrane region" description="Helical" evidence="8">
    <location>
        <begin position="21"/>
        <end position="47"/>
    </location>
</feature>
<feature type="transmembrane region" description="Helical" evidence="8">
    <location>
        <begin position="137"/>
        <end position="160"/>
    </location>
</feature>
<evidence type="ECO:0000313" key="9">
    <source>
        <dbReference type="EMBL" id="KMT22190.1"/>
    </source>
</evidence>
<feature type="transmembrane region" description="Helical" evidence="8">
    <location>
        <begin position="166"/>
        <end position="183"/>
    </location>
</feature>
<feature type="transmembrane region" description="Helical" evidence="8">
    <location>
        <begin position="67"/>
        <end position="88"/>
    </location>
</feature>
<sequence>MKSFSFNIKKNDFINGLKKSLPISLGYFPVSFTFGVMASNLGLSPLIATFISLTNYTSAGQFAGTNLIVTGASFIEIGVTVFLINLRYMLMSFSLSQKIVKVPIVKKLTMAFTITDETYALMALEDKKVSFNHAMGIMIGPFIAWFIGTLCGAISSSFLSSSMQDAMGIALYAMFLAIIIPPARKFRAILVIILIAATISCLFFYLPILNKVSTGFVIIIATVISCAIGAKFLPMEEYING</sequence>
<dbReference type="RefSeq" id="WP_048570283.1">
    <property type="nucleotide sequence ID" value="NZ_LFVU01000024.1"/>
</dbReference>
<feature type="transmembrane region" description="Helical" evidence="8">
    <location>
        <begin position="214"/>
        <end position="233"/>
    </location>
</feature>
<dbReference type="Pfam" id="PF03591">
    <property type="entry name" value="AzlC"/>
    <property type="match status" value="1"/>
</dbReference>
<dbReference type="AlphaFoldDB" id="A0A0J8D812"/>
<evidence type="ECO:0000313" key="10">
    <source>
        <dbReference type="Proteomes" id="UP000036756"/>
    </source>
</evidence>
<dbReference type="PANTHER" id="PTHR34979">
    <property type="entry name" value="INNER MEMBRANE PROTEIN YGAZ"/>
    <property type="match status" value="1"/>
</dbReference>
<dbReference type="Proteomes" id="UP000036756">
    <property type="component" value="Unassembled WGS sequence"/>
</dbReference>
<proteinExistence type="inferred from homology"/>
<evidence type="ECO:0000256" key="2">
    <source>
        <dbReference type="ARBA" id="ARBA00010735"/>
    </source>
</evidence>
<gene>
    <name evidence="9" type="ORF">CLCY_4c01630</name>
</gene>
<reference evidence="9 10" key="1">
    <citation type="submission" date="2015-06" db="EMBL/GenBank/DDBJ databases">
        <title>Draft genome sequence of the purine-degrading Clostridium cylindrosporum HC-1 (DSM 605).</title>
        <authorList>
            <person name="Poehlein A."/>
            <person name="Schiel-Bengelsdorf B."/>
            <person name="Bengelsdorf F."/>
            <person name="Daniel R."/>
            <person name="Duerre P."/>
        </authorList>
    </citation>
    <scope>NUCLEOTIDE SEQUENCE [LARGE SCALE GENOMIC DNA]</scope>
    <source>
        <strain evidence="9 10">DSM 605</strain>
    </source>
</reference>
<evidence type="ECO:0000256" key="4">
    <source>
        <dbReference type="ARBA" id="ARBA00022475"/>
    </source>
</evidence>
<evidence type="ECO:0000256" key="1">
    <source>
        <dbReference type="ARBA" id="ARBA00004651"/>
    </source>
</evidence>
<keyword evidence="7 8" id="KW-0472">Membrane</keyword>
<evidence type="ECO:0000256" key="8">
    <source>
        <dbReference type="SAM" id="Phobius"/>
    </source>
</evidence>
<evidence type="ECO:0000256" key="6">
    <source>
        <dbReference type="ARBA" id="ARBA00022989"/>
    </source>
</evidence>
<organism evidence="9 10">
    <name type="scientific">Clostridium cylindrosporum DSM 605</name>
    <dbReference type="NCBI Taxonomy" id="1121307"/>
    <lineage>
        <taxon>Bacteria</taxon>
        <taxon>Bacillati</taxon>
        <taxon>Bacillota</taxon>
        <taxon>Clostridia</taxon>
        <taxon>Eubacteriales</taxon>
        <taxon>Clostridiaceae</taxon>
        <taxon>Clostridium</taxon>
    </lineage>
</organism>
<dbReference type="GO" id="GO:0005886">
    <property type="term" value="C:plasma membrane"/>
    <property type="evidence" value="ECO:0007669"/>
    <property type="project" value="UniProtKB-SubCell"/>
</dbReference>
<comment type="subcellular location">
    <subcellularLocation>
        <location evidence="1">Cell membrane</location>
        <topology evidence="1">Multi-pass membrane protein</topology>
    </subcellularLocation>
</comment>
<evidence type="ECO:0000256" key="7">
    <source>
        <dbReference type="ARBA" id="ARBA00023136"/>
    </source>
</evidence>